<dbReference type="EMBL" id="QJJV01000015">
    <property type="protein sequence ID" value="PXX13588.1"/>
    <property type="molecule type" value="Genomic_DNA"/>
</dbReference>
<comment type="caution">
    <text evidence="1">The sequence shown here is derived from an EMBL/GenBank/DDBJ whole genome shotgun (WGS) entry which is preliminary data.</text>
</comment>
<evidence type="ECO:0000313" key="2">
    <source>
        <dbReference type="Proteomes" id="UP000247515"/>
    </source>
</evidence>
<dbReference type="RefSeq" id="WP_110328356.1">
    <property type="nucleotide sequence ID" value="NZ_QJJV01000015.1"/>
</dbReference>
<evidence type="ECO:0008006" key="3">
    <source>
        <dbReference type="Google" id="ProtNLM"/>
    </source>
</evidence>
<keyword evidence="2" id="KW-1185">Reference proteome</keyword>
<accession>A0ABX5MJZ5</accession>
<sequence>MKVHSLEYLFPLGRILATPGAIDLLDRTGTNADDLLRRHLRGDWGVVRSTDARSNNLAVVNGTRILSAYEIGARFERLCVLTDADRRATVIMCPCEY</sequence>
<name>A0ABX5MJZ5_9BURK</name>
<proteinExistence type="predicted"/>
<gene>
    <name evidence="1" type="ORF">C7400_115157</name>
</gene>
<organism evidence="1 2">
    <name type="scientific">Paraburkholderia tropica</name>
    <dbReference type="NCBI Taxonomy" id="92647"/>
    <lineage>
        <taxon>Bacteria</taxon>
        <taxon>Pseudomonadati</taxon>
        <taxon>Pseudomonadota</taxon>
        <taxon>Betaproteobacteria</taxon>
        <taxon>Burkholderiales</taxon>
        <taxon>Burkholderiaceae</taxon>
        <taxon>Paraburkholderia</taxon>
    </lineage>
</organism>
<reference evidence="1 2" key="1">
    <citation type="submission" date="2018-05" db="EMBL/GenBank/DDBJ databases">
        <title>Genomic Encyclopedia of Type Strains, Phase IV (KMG-V): Genome sequencing to study the core and pangenomes of soil and plant-associated prokaryotes.</title>
        <authorList>
            <person name="Whitman W."/>
        </authorList>
    </citation>
    <scope>NUCLEOTIDE SEQUENCE [LARGE SCALE GENOMIC DNA]</scope>
    <source>
        <strain evidence="1 2">SIr-6563</strain>
    </source>
</reference>
<dbReference type="Proteomes" id="UP000247515">
    <property type="component" value="Unassembled WGS sequence"/>
</dbReference>
<protein>
    <recommendedName>
        <fullName evidence="3">Type I restriction endonuclease subunit M</fullName>
    </recommendedName>
</protein>
<evidence type="ECO:0000313" key="1">
    <source>
        <dbReference type="EMBL" id="PXX13588.1"/>
    </source>
</evidence>